<dbReference type="Proteomes" id="UP000756710">
    <property type="component" value="Unassembled WGS sequence"/>
</dbReference>
<dbReference type="EMBL" id="LK022848">
    <property type="protein sequence ID" value="CDR01700.1"/>
    <property type="molecule type" value="Genomic_DNA"/>
</dbReference>
<accession>A0A060ZK25</accession>
<dbReference type="PANTHER" id="PTHR11647">
    <property type="entry name" value="HYDRANTOINASE/DIHYDROPYRIMIDINASE FAMILY MEMBER"/>
    <property type="match status" value="1"/>
</dbReference>
<evidence type="ECO:0000259" key="1">
    <source>
        <dbReference type="Pfam" id="PF07969"/>
    </source>
</evidence>
<dbReference type="RefSeq" id="WP_044566733.1">
    <property type="nucleotide sequence ID" value="NZ_BAABDR010000078.1"/>
</dbReference>
<sequence>MNDLLVSGAAVVDGTGTPPFAADVLVRGERIEAVEPPGSVEPAGRRVLRAGPGQILTPGFVDVHSHSDNAPLHPTVDPSKLVQGVTTEVVGNCGFSLAPVGDPHTFTGFAEQVWPPLSPSWRDHEGLFAAAEAGGHVTNHVPLVGHGTLWTAADGDPAVMRRMLREALAAGCFGMSTGLAYAPGAAADTGHLLEVSAELGGDDVYATHLRSEGAGLDAAVEEALTVGRTAGCRVQISHIKASGPRRWGRLPTVLERLDTAREGGLRVGQDVYPYTASSTMLSAALPPWAHEGGAEGLLARLADPAGRAAIRAAVEGGEDGWDNHVAAVGYEGITVASTASGTHDGLPLPEVADRLGCDPFEALVRVVAGERNRANMIVECMDPSDVAAALRHPHTTIGTDAAPPGFGGHPHPRAYGTFPRVLGRYVREEGLLTLPEAVAAMTSRAADAFGLGGRGRIVPGAFADLVLLDPAVVADLATYRTPVVSPTGVHTVLIAGREVVRAGMPTGLRAGRRLEPPR</sequence>
<dbReference type="GO" id="GO:0016812">
    <property type="term" value="F:hydrolase activity, acting on carbon-nitrogen (but not peptide) bonds, in cyclic amides"/>
    <property type="evidence" value="ECO:0007669"/>
    <property type="project" value="TreeGrafter"/>
</dbReference>
<dbReference type="InterPro" id="IPR013108">
    <property type="entry name" value="Amidohydro_3"/>
</dbReference>
<evidence type="ECO:0000313" key="2">
    <source>
        <dbReference type="EMBL" id="CDR01700.1"/>
    </source>
</evidence>
<dbReference type="Gene3D" id="3.30.1490.130">
    <property type="entry name" value="D-aminoacylase. Domain 3"/>
    <property type="match status" value="1"/>
</dbReference>
<name>A0A060ZK25_9ACTN</name>
<feature type="domain" description="Amidohydrolase 3" evidence="1">
    <location>
        <begin position="53"/>
        <end position="500"/>
    </location>
</feature>
<dbReference type="Pfam" id="PF07969">
    <property type="entry name" value="Amidohydro_3"/>
    <property type="match status" value="1"/>
</dbReference>
<proteinExistence type="predicted"/>
<protein>
    <submittedName>
        <fullName evidence="2">D-aminoacylase domain protein</fullName>
    </submittedName>
    <submittedName>
        <fullName evidence="3">N-acyl-D-aspartate/D-glutamate deacylase</fullName>
    </submittedName>
</protein>
<reference evidence="3 4" key="2">
    <citation type="submission" date="2021-03" db="EMBL/GenBank/DDBJ databases">
        <title>Genomic Encyclopedia of Type Strains, Phase IV (KMG-IV): sequencing the most valuable type-strain genomes for metagenomic binning, comparative biology and taxonomic classification.</title>
        <authorList>
            <person name="Goeker M."/>
        </authorList>
    </citation>
    <scope>NUCLEOTIDE SEQUENCE [LARGE SCALE GENOMIC DNA]</scope>
    <source>
        <strain evidence="3 4">DSM 41954</strain>
    </source>
</reference>
<keyword evidence="4" id="KW-1185">Reference proteome</keyword>
<dbReference type="HOGENOM" id="CLU_016107_2_1_11"/>
<evidence type="ECO:0000313" key="4">
    <source>
        <dbReference type="Proteomes" id="UP000756710"/>
    </source>
</evidence>
<dbReference type="GO" id="GO:0005829">
    <property type="term" value="C:cytosol"/>
    <property type="evidence" value="ECO:0007669"/>
    <property type="project" value="TreeGrafter"/>
</dbReference>
<dbReference type="InterPro" id="IPR032466">
    <property type="entry name" value="Metal_Hydrolase"/>
</dbReference>
<dbReference type="Gene3D" id="2.30.40.10">
    <property type="entry name" value="Urease, subunit C, domain 1"/>
    <property type="match status" value="1"/>
</dbReference>
<dbReference type="InterPro" id="IPR011059">
    <property type="entry name" value="Metal-dep_hydrolase_composite"/>
</dbReference>
<reference evidence="2" key="1">
    <citation type="submission" date="2014-05" db="EMBL/GenBank/DDBJ databases">
        <authorList>
            <person name="Horn Fabian"/>
        </authorList>
    </citation>
    <scope>NUCLEOTIDE SEQUENCE</scope>
</reference>
<dbReference type="AlphaFoldDB" id="A0A060ZK25"/>
<evidence type="ECO:0000313" key="3">
    <source>
        <dbReference type="EMBL" id="MBP2063354.1"/>
    </source>
</evidence>
<dbReference type="EMBL" id="JAGGLR010000011">
    <property type="protein sequence ID" value="MBP2063354.1"/>
    <property type="molecule type" value="Genomic_DNA"/>
</dbReference>
<dbReference type="Gene3D" id="3.20.20.140">
    <property type="entry name" value="Metal-dependent hydrolases"/>
    <property type="match status" value="1"/>
</dbReference>
<dbReference type="SUPFAM" id="SSF51338">
    <property type="entry name" value="Composite domain of metallo-dependent hydrolases"/>
    <property type="match status" value="1"/>
</dbReference>
<dbReference type="SUPFAM" id="SSF51556">
    <property type="entry name" value="Metallo-dependent hydrolases"/>
    <property type="match status" value="1"/>
</dbReference>
<dbReference type="InterPro" id="IPR050378">
    <property type="entry name" value="Metallo-dep_Hydrolases_sf"/>
</dbReference>
<gene>
    <name evidence="3" type="ORF">J2Z30_004375</name>
    <name evidence="2" type="ORF">SIRAN451</name>
</gene>
<dbReference type="GO" id="GO:0016811">
    <property type="term" value="F:hydrolase activity, acting on carbon-nitrogen (but not peptide) bonds, in linear amides"/>
    <property type="evidence" value="ECO:0007669"/>
    <property type="project" value="InterPro"/>
</dbReference>
<dbReference type="PANTHER" id="PTHR11647:SF1">
    <property type="entry name" value="COLLAPSIN RESPONSE MEDIATOR PROTEIN"/>
    <property type="match status" value="1"/>
</dbReference>
<organism evidence="2">
    <name type="scientific">Streptomyces iranensis</name>
    <dbReference type="NCBI Taxonomy" id="576784"/>
    <lineage>
        <taxon>Bacteria</taxon>
        <taxon>Bacillati</taxon>
        <taxon>Actinomycetota</taxon>
        <taxon>Actinomycetes</taxon>
        <taxon>Kitasatosporales</taxon>
        <taxon>Streptomycetaceae</taxon>
        <taxon>Streptomyces</taxon>
        <taxon>Streptomyces violaceusniger group</taxon>
    </lineage>
</organism>
<dbReference type="InterPro" id="IPR023100">
    <property type="entry name" value="D-aminoacylase_insert_dom_sf"/>
</dbReference>